<evidence type="ECO:0000256" key="2">
    <source>
        <dbReference type="SAM" id="Phobius"/>
    </source>
</evidence>
<keyword evidence="2" id="KW-0472">Membrane</keyword>
<dbReference type="AlphaFoldDB" id="A0A1H6NFD9"/>
<feature type="region of interest" description="Disordered" evidence="1">
    <location>
        <begin position="446"/>
        <end position="485"/>
    </location>
</feature>
<reference evidence="5" key="1">
    <citation type="submission" date="2016-10" db="EMBL/GenBank/DDBJ databases">
        <authorList>
            <person name="Varghese N."/>
            <person name="Submissions S."/>
        </authorList>
    </citation>
    <scope>NUCLEOTIDE SEQUENCE [LARGE SCALE GENOMIC DNA]</scope>
    <source>
        <strain evidence="5">DSM 17616</strain>
    </source>
</reference>
<feature type="transmembrane region" description="Helical" evidence="2">
    <location>
        <begin position="407"/>
        <end position="429"/>
    </location>
</feature>
<keyword evidence="5" id="KW-1185">Reference proteome</keyword>
<dbReference type="InterPro" id="IPR020010">
    <property type="entry name" value="CHP03503"/>
</dbReference>
<feature type="signal peptide" evidence="3">
    <location>
        <begin position="1"/>
        <end position="19"/>
    </location>
</feature>
<proteinExistence type="predicted"/>
<evidence type="ECO:0000313" key="4">
    <source>
        <dbReference type="EMBL" id="SEI09618.1"/>
    </source>
</evidence>
<keyword evidence="2" id="KW-1133">Transmembrane helix</keyword>
<protein>
    <submittedName>
        <fullName evidence="4">TIGR03503 family protein</fullName>
    </submittedName>
</protein>
<accession>A0A1H6NFD9</accession>
<name>A0A1H6NFD9_9GAMM</name>
<gene>
    <name evidence="4" type="ORF">SAMN05660691_03598</name>
</gene>
<feature type="compositionally biased region" description="Acidic residues" evidence="1">
    <location>
        <begin position="474"/>
        <end position="485"/>
    </location>
</feature>
<evidence type="ECO:0000313" key="5">
    <source>
        <dbReference type="Proteomes" id="UP000199371"/>
    </source>
</evidence>
<dbReference type="STRING" id="173990.SAMN05660691_03598"/>
<feature type="chain" id="PRO_5011462589" evidence="3">
    <location>
        <begin position="20"/>
        <end position="485"/>
    </location>
</feature>
<dbReference type="EMBL" id="FNXF01000018">
    <property type="protein sequence ID" value="SEI09618.1"/>
    <property type="molecule type" value="Genomic_DNA"/>
</dbReference>
<dbReference type="OrthoDB" id="798937at2"/>
<organism evidence="4 5">
    <name type="scientific">Rheinheimera pacifica</name>
    <dbReference type="NCBI Taxonomy" id="173990"/>
    <lineage>
        <taxon>Bacteria</taxon>
        <taxon>Pseudomonadati</taxon>
        <taxon>Pseudomonadota</taxon>
        <taxon>Gammaproteobacteria</taxon>
        <taxon>Chromatiales</taxon>
        <taxon>Chromatiaceae</taxon>
        <taxon>Rheinheimera</taxon>
    </lineage>
</organism>
<evidence type="ECO:0000256" key="1">
    <source>
        <dbReference type="SAM" id="MobiDB-lite"/>
    </source>
</evidence>
<dbReference type="Proteomes" id="UP000199371">
    <property type="component" value="Unassembled WGS sequence"/>
</dbReference>
<evidence type="ECO:0000256" key="3">
    <source>
        <dbReference type="SAM" id="SignalP"/>
    </source>
</evidence>
<keyword evidence="2" id="KW-0812">Transmembrane</keyword>
<keyword evidence="3" id="KW-0732">Signal</keyword>
<sequence>MAKLIAALGLLLCSLPLSAMQDAPPDAVAPVTEVTEAVDEKTLHESGFTLLSDLPTKNQISLFDNRFRIDDKVDEITLLLFRRRGSASVVLVKPDGSKIHFNTAEAQQVRWHDASSYDLIQIKNPMPGPWQAIGRLLPESRIMLLSDIQLNVEPLPTNLMVGETVKITARLTNGDQPITAKDFNEVLALEVIFVSTNNADYDNFGRGVVQVAQFRDDGKGYDERSRDGIFTGEFQLKFVAGEWTPKYIVRTPLYTREVEQAPVVLKPAPIVADITAAAALADDKPQQQAIPHQVLFRVTDDSVNAASVLLQGRVRYPSGEIESFALNEPGTSPRELKLHNRGHGSYILEVAAFGEMQDGREFMLNLPEVSFVVNRPVLDAPVLADLPQKVKDEIAAEQAEPVPEFPWGLVIGANLFILFGGGFAIWFVMTDKKLADLQFWRKKDAKAQPVAATAEKNKPATDKNSTNAQKNNDMDDILDLTLPDD</sequence>
<feature type="compositionally biased region" description="Polar residues" evidence="1">
    <location>
        <begin position="462"/>
        <end position="471"/>
    </location>
</feature>
<dbReference type="RefSeq" id="WP_092796257.1">
    <property type="nucleotide sequence ID" value="NZ_FNXF01000018.1"/>
</dbReference>
<dbReference type="NCBIfam" id="TIGR03503">
    <property type="entry name" value="TIGR03503 family protein"/>
    <property type="match status" value="1"/>
</dbReference>